<keyword evidence="3" id="KW-1185">Reference proteome</keyword>
<evidence type="ECO:0000259" key="1">
    <source>
        <dbReference type="Pfam" id="PF00078"/>
    </source>
</evidence>
<keyword evidence="2" id="KW-0548">Nucleotidyltransferase</keyword>
<gene>
    <name evidence="2" type="ORF">PHMEG_0005561</name>
</gene>
<dbReference type="GO" id="GO:0003964">
    <property type="term" value="F:RNA-directed DNA polymerase activity"/>
    <property type="evidence" value="ECO:0007669"/>
    <property type="project" value="UniProtKB-KW"/>
</dbReference>
<protein>
    <submittedName>
        <fullName evidence="2">Reverse transcriptase</fullName>
    </submittedName>
</protein>
<evidence type="ECO:0000313" key="2">
    <source>
        <dbReference type="EMBL" id="OWZ20078.1"/>
    </source>
</evidence>
<dbReference type="SUPFAM" id="SSF56672">
    <property type="entry name" value="DNA/RNA polymerases"/>
    <property type="match status" value="1"/>
</dbReference>
<comment type="caution">
    <text evidence="2">The sequence shown here is derived from an EMBL/GenBank/DDBJ whole genome shotgun (WGS) entry which is preliminary data.</text>
</comment>
<dbReference type="OrthoDB" id="1724165at2759"/>
<dbReference type="InterPro" id="IPR000477">
    <property type="entry name" value="RT_dom"/>
</dbReference>
<dbReference type="InterPro" id="IPR043128">
    <property type="entry name" value="Rev_trsase/Diguanyl_cyclase"/>
</dbReference>
<dbReference type="InterPro" id="IPR050951">
    <property type="entry name" value="Retrovirus_Pol_polyprotein"/>
</dbReference>
<name>A0A225WSJ2_9STRA</name>
<dbReference type="AlphaFoldDB" id="A0A225WSJ2"/>
<evidence type="ECO:0000313" key="3">
    <source>
        <dbReference type="Proteomes" id="UP000198211"/>
    </source>
</evidence>
<dbReference type="InterPro" id="IPR043502">
    <property type="entry name" value="DNA/RNA_pol_sf"/>
</dbReference>
<feature type="domain" description="Reverse transcriptase" evidence="1">
    <location>
        <begin position="30"/>
        <end position="99"/>
    </location>
</feature>
<dbReference type="Gene3D" id="3.10.10.10">
    <property type="entry name" value="HIV Type 1 Reverse Transcriptase, subunit A, domain 1"/>
    <property type="match status" value="1"/>
</dbReference>
<organism evidence="2 3">
    <name type="scientific">Phytophthora megakarya</name>
    <dbReference type="NCBI Taxonomy" id="4795"/>
    <lineage>
        <taxon>Eukaryota</taxon>
        <taxon>Sar</taxon>
        <taxon>Stramenopiles</taxon>
        <taxon>Oomycota</taxon>
        <taxon>Peronosporomycetes</taxon>
        <taxon>Peronosporales</taxon>
        <taxon>Peronosporaceae</taxon>
        <taxon>Phytophthora</taxon>
    </lineage>
</organism>
<proteinExistence type="predicted"/>
<keyword evidence="2" id="KW-0695">RNA-directed DNA polymerase</keyword>
<accession>A0A225WSJ2</accession>
<dbReference type="PANTHER" id="PTHR37984:SF5">
    <property type="entry name" value="PROTEIN NYNRIN-LIKE"/>
    <property type="match status" value="1"/>
</dbReference>
<dbReference type="Pfam" id="PF00078">
    <property type="entry name" value="RVT_1"/>
    <property type="match status" value="1"/>
</dbReference>
<dbReference type="EMBL" id="NBNE01000363">
    <property type="protein sequence ID" value="OWZ20078.1"/>
    <property type="molecule type" value="Genomic_DNA"/>
</dbReference>
<keyword evidence="2" id="KW-0808">Transferase</keyword>
<dbReference type="Gene3D" id="3.30.70.270">
    <property type="match status" value="1"/>
</dbReference>
<reference evidence="3" key="1">
    <citation type="submission" date="2017-03" db="EMBL/GenBank/DDBJ databases">
        <title>Phytopthora megakarya and P. palmivora, two closely related causual agents of cacao black pod achieved similar genome size and gene model numbers by different mechanisms.</title>
        <authorList>
            <person name="Ali S."/>
            <person name="Shao J."/>
            <person name="Larry D.J."/>
            <person name="Kronmiller B."/>
            <person name="Shen D."/>
            <person name="Strem M.D."/>
            <person name="Melnick R.L."/>
            <person name="Guiltinan M.J."/>
            <person name="Tyler B.M."/>
            <person name="Meinhardt L.W."/>
            <person name="Bailey B.A."/>
        </authorList>
    </citation>
    <scope>NUCLEOTIDE SEQUENCE [LARGE SCALE GENOMIC DNA]</scope>
    <source>
        <strain evidence="3">zdho120</strain>
    </source>
</reference>
<sequence>MKVYELMKKPLQSGLIEMSDSAVPIVVVLKKNRVDIRMCIDYRLVNNFIELSNYPLASIDDLLVGFQQAMCFMSLDKASGFWNIRMTERAKRISAFVCPLDISNGSECRLASKMTR</sequence>
<dbReference type="PANTHER" id="PTHR37984">
    <property type="entry name" value="PROTEIN CBG26694"/>
    <property type="match status" value="1"/>
</dbReference>
<dbReference type="Proteomes" id="UP000198211">
    <property type="component" value="Unassembled WGS sequence"/>
</dbReference>